<organism evidence="1 2">
    <name type="scientific">Corynebacterium halotolerans YIM 70093 = DSM 44683</name>
    <dbReference type="NCBI Taxonomy" id="1121362"/>
    <lineage>
        <taxon>Bacteria</taxon>
        <taxon>Bacillati</taxon>
        <taxon>Actinomycetota</taxon>
        <taxon>Actinomycetes</taxon>
        <taxon>Mycobacteriales</taxon>
        <taxon>Corynebacteriaceae</taxon>
        <taxon>Corynebacterium</taxon>
    </lineage>
</organism>
<keyword evidence="2" id="KW-1185">Reference proteome</keyword>
<dbReference type="Proteomes" id="UP000011723">
    <property type="component" value="Chromosome"/>
</dbReference>
<accession>M1NQE1</accession>
<reference evidence="1 2" key="1">
    <citation type="journal article" date="2012" name="Stand. Genomic Sci.">
        <title>Genome sequence of the halotolerant bacterium Corynebacterium halotolerans type strain YIM 70093(T) (= DSM 44683(T)).</title>
        <authorList>
            <person name="Ruckert C."/>
            <person name="Albersmeier A."/>
            <person name="Al-Dilaimi A."/>
            <person name="Niehaus K."/>
            <person name="Szczepanowski R."/>
            <person name="Kalinowski J."/>
        </authorList>
    </citation>
    <scope>NUCLEOTIDE SEQUENCE [LARGE SCALE GENOMIC DNA]</scope>
    <source>
        <strain evidence="1">YIM 70093</strain>
    </source>
</reference>
<evidence type="ECO:0000313" key="2">
    <source>
        <dbReference type="Proteomes" id="UP000011723"/>
    </source>
</evidence>
<name>M1NQE1_9CORY</name>
<protein>
    <submittedName>
        <fullName evidence="1">Uncharacterized protein</fullName>
    </submittedName>
</protein>
<proteinExistence type="predicted"/>
<evidence type="ECO:0000313" key="1">
    <source>
        <dbReference type="EMBL" id="AGF71727.1"/>
    </source>
</evidence>
<sequence>MGLILDTDDDILVATDAGDMARQLIGLLDDEPDDETLTRLAAVVLGCDVLDVIIIRTTHP</sequence>
<dbReference type="EMBL" id="CP003697">
    <property type="protein sequence ID" value="AGF71727.1"/>
    <property type="molecule type" value="Genomic_DNA"/>
</dbReference>
<gene>
    <name evidence="1" type="ORF">A605_03580</name>
</gene>
<dbReference type="HOGENOM" id="CLU_2952556_0_0_11"/>
<dbReference type="KEGG" id="chn:A605_03580"/>
<dbReference type="AlphaFoldDB" id="M1NQE1"/>